<accession>A0A1T5BYQ3</accession>
<dbReference type="OrthoDB" id="9797162at2"/>
<proteinExistence type="predicted"/>
<dbReference type="AlphaFoldDB" id="A0A1T5BYQ3"/>
<evidence type="ECO:0000313" key="2">
    <source>
        <dbReference type="Proteomes" id="UP000190150"/>
    </source>
</evidence>
<dbReference type="Proteomes" id="UP000190150">
    <property type="component" value="Unassembled WGS sequence"/>
</dbReference>
<organism evidence="1 2">
    <name type="scientific">Sphingobacterium nematocida</name>
    <dbReference type="NCBI Taxonomy" id="1513896"/>
    <lineage>
        <taxon>Bacteria</taxon>
        <taxon>Pseudomonadati</taxon>
        <taxon>Bacteroidota</taxon>
        <taxon>Sphingobacteriia</taxon>
        <taxon>Sphingobacteriales</taxon>
        <taxon>Sphingobacteriaceae</taxon>
        <taxon>Sphingobacterium</taxon>
    </lineage>
</organism>
<dbReference type="InterPro" id="IPR014825">
    <property type="entry name" value="DNA_alkylation"/>
</dbReference>
<protein>
    <submittedName>
        <fullName evidence="1">3-methyladenine DNA glycosylase AlkC</fullName>
    </submittedName>
</protein>
<dbReference type="InterPro" id="IPR016024">
    <property type="entry name" value="ARM-type_fold"/>
</dbReference>
<evidence type="ECO:0000313" key="1">
    <source>
        <dbReference type="EMBL" id="SKB52297.1"/>
    </source>
</evidence>
<dbReference type="EMBL" id="FUZF01000003">
    <property type="protein sequence ID" value="SKB52297.1"/>
    <property type="molecule type" value="Genomic_DNA"/>
</dbReference>
<dbReference type="Gene3D" id="1.25.40.290">
    <property type="entry name" value="ARM repeat domains"/>
    <property type="match status" value="1"/>
</dbReference>
<dbReference type="Pfam" id="PF08713">
    <property type="entry name" value="DNA_alkylation"/>
    <property type="match status" value="1"/>
</dbReference>
<dbReference type="RefSeq" id="WP_079641676.1">
    <property type="nucleotide sequence ID" value="NZ_FUZF01000003.1"/>
</dbReference>
<name>A0A1T5BYQ3_9SPHI</name>
<sequence length="266" mass="30599">MSETRRGARRVNDIPEDVLNRLNRGEMETANLVEWLAVDKKELLRHMLQESNRTEYLEPVLHKINQLKKETTNTVNATIGYELYLHATQNSDSLFLSHLSQHRSDLVRCWAAYSIGKNKNLNIGEMLVQIRPFAADGHFGVREISWMVVRESIIANLKESISLLSEWILDPDDNVRRFASEATRPCGVWSKHIEELKQQPVLGLPILDVLKSDPSRYVQDSVGNWLNDASKSSPHFVKEVCERWGAQSKSKETHYILKKALRTLNK</sequence>
<dbReference type="STRING" id="1513896.SAMN05660841_00932"/>
<reference evidence="2" key="1">
    <citation type="submission" date="2017-02" db="EMBL/GenBank/DDBJ databases">
        <authorList>
            <person name="Varghese N."/>
            <person name="Submissions S."/>
        </authorList>
    </citation>
    <scope>NUCLEOTIDE SEQUENCE [LARGE SCALE GENOMIC DNA]</scope>
    <source>
        <strain evidence="2">DSM 24091</strain>
    </source>
</reference>
<gene>
    <name evidence="1" type="ORF">SAMN05660841_00932</name>
</gene>
<keyword evidence="2" id="KW-1185">Reference proteome</keyword>
<dbReference type="SUPFAM" id="SSF48371">
    <property type="entry name" value="ARM repeat"/>
    <property type="match status" value="1"/>
</dbReference>